<comment type="caution">
    <text evidence="1">The sequence shown here is derived from an EMBL/GenBank/DDBJ whole genome shotgun (WGS) entry which is preliminary data.</text>
</comment>
<reference evidence="1" key="2">
    <citation type="submission" date="2023-05" db="EMBL/GenBank/DDBJ databases">
        <authorList>
            <consortium name="Lawrence Berkeley National Laboratory"/>
            <person name="Steindorff A."/>
            <person name="Hensen N."/>
            <person name="Bonometti L."/>
            <person name="Westerberg I."/>
            <person name="Brannstrom I.O."/>
            <person name="Guillou S."/>
            <person name="Cros-Aarteil S."/>
            <person name="Calhoun S."/>
            <person name="Haridas S."/>
            <person name="Kuo A."/>
            <person name="Mondo S."/>
            <person name="Pangilinan J."/>
            <person name="Riley R."/>
            <person name="Labutti K."/>
            <person name="Andreopoulos B."/>
            <person name="Lipzen A."/>
            <person name="Chen C."/>
            <person name="Yanf M."/>
            <person name="Daum C."/>
            <person name="Ng V."/>
            <person name="Clum A."/>
            <person name="Ohm R."/>
            <person name="Martin F."/>
            <person name="Silar P."/>
            <person name="Natvig D."/>
            <person name="Lalanne C."/>
            <person name="Gautier V."/>
            <person name="Ament-Velasquez S.L."/>
            <person name="Kruys A."/>
            <person name="Hutchinson M.I."/>
            <person name="Powell A.J."/>
            <person name="Barry K."/>
            <person name="Miller A.N."/>
            <person name="Grigoriev I.V."/>
            <person name="Debuchy R."/>
            <person name="Gladieux P."/>
            <person name="Thoren M.H."/>
            <person name="Johannesson H."/>
        </authorList>
    </citation>
    <scope>NUCLEOTIDE SEQUENCE</scope>
    <source>
        <strain evidence="1">CBS 731.68</strain>
    </source>
</reference>
<keyword evidence="2" id="KW-1185">Reference proteome</keyword>
<protein>
    <submittedName>
        <fullName evidence="1">Uncharacterized protein</fullName>
    </submittedName>
</protein>
<evidence type="ECO:0000313" key="1">
    <source>
        <dbReference type="EMBL" id="KAK4118681.1"/>
    </source>
</evidence>
<dbReference type="Proteomes" id="UP001302602">
    <property type="component" value="Unassembled WGS sequence"/>
</dbReference>
<sequence>MMDGWCLFDLASRSLPSFYSGRVLVLSDAIAPSQPRYSFCMKVVAVLSSLLEEPRGHSDPNRPSIESLFAASDASCRERD</sequence>
<organism evidence="1 2">
    <name type="scientific">Parathielavia appendiculata</name>
    <dbReference type="NCBI Taxonomy" id="2587402"/>
    <lineage>
        <taxon>Eukaryota</taxon>
        <taxon>Fungi</taxon>
        <taxon>Dikarya</taxon>
        <taxon>Ascomycota</taxon>
        <taxon>Pezizomycotina</taxon>
        <taxon>Sordariomycetes</taxon>
        <taxon>Sordariomycetidae</taxon>
        <taxon>Sordariales</taxon>
        <taxon>Chaetomiaceae</taxon>
        <taxon>Parathielavia</taxon>
    </lineage>
</organism>
<dbReference type="EMBL" id="MU853262">
    <property type="protein sequence ID" value="KAK4118681.1"/>
    <property type="molecule type" value="Genomic_DNA"/>
</dbReference>
<dbReference type="AlphaFoldDB" id="A0AAN6TRC7"/>
<gene>
    <name evidence="1" type="ORF">N657DRAFT_368029</name>
</gene>
<evidence type="ECO:0000313" key="2">
    <source>
        <dbReference type="Proteomes" id="UP001302602"/>
    </source>
</evidence>
<name>A0AAN6TRC7_9PEZI</name>
<reference evidence="1" key="1">
    <citation type="journal article" date="2023" name="Mol. Phylogenet. Evol.">
        <title>Genome-scale phylogeny and comparative genomics of the fungal order Sordariales.</title>
        <authorList>
            <person name="Hensen N."/>
            <person name="Bonometti L."/>
            <person name="Westerberg I."/>
            <person name="Brannstrom I.O."/>
            <person name="Guillou S."/>
            <person name="Cros-Aarteil S."/>
            <person name="Calhoun S."/>
            <person name="Haridas S."/>
            <person name="Kuo A."/>
            <person name="Mondo S."/>
            <person name="Pangilinan J."/>
            <person name="Riley R."/>
            <person name="LaButti K."/>
            <person name="Andreopoulos B."/>
            <person name="Lipzen A."/>
            <person name="Chen C."/>
            <person name="Yan M."/>
            <person name="Daum C."/>
            <person name="Ng V."/>
            <person name="Clum A."/>
            <person name="Steindorff A."/>
            <person name="Ohm R.A."/>
            <person name="Martin F."/>
            <person name="Silar P."/>
            <person name="Natvig D.O."/>
            <person name="Lalanne C."/>
            <person name="Gautier V."/>
            <person name="Ament-Velasquez S.L."/>
            <person name="Kruys A."/>
            <person name="Hutchinson M.I."/>
            <person name="Powell A.J."/>
            <person name="Barry K."/>
            <person name="Miller A.N."/>
            <person name="Grigoriev I.V."/>
            <person name="Debuchy R."/>
            <person name="Gladieux P."/>
            <person name="Hiltunen Thoren M."/>
            <person name="Johannesson H."/>
        </authorList>
    </citation>
    <scope>NUCLEOTIDE SEQUENCE</scope>
    <source>
        <strain evidence="1">CBS 731.68</strain>
    </source>
</reference>
<dbReference type="RefSeq" id="XP_062642454.1">
    <property type="nucleotide sequence ID" value="XM_062787018.1"/>
</dbReference>
<proteinExistence type="predicted"/>
<accession>A0AAN6TRC7</accession>
<dbReference type="GeneID" id="87823788"/>